<protein>
    <recommendedName>
        <fullName evidence="4">EcsC family protein</fullName>
    </recommendedName>
</protein>
<dbReference type="Proteomes" id="UP000824151">
    <property type="component" value="Unassembled WGS sequence"/>
</dbReference>
<evidence type="ECO:0000256" key="1">
    <source>
        <dbReference type="SAM" id="MobiDB-lite"/>
    </source>
</evidence>
<feature type="compositionally biased region" description="Basic and acidic residues" evidence="1">
    <location>
        <begin position="1"/>
        <end position="16"/>
    </location>
</feature>
<organism evidence="2 3">
    <name type="scientific">Candidatus Nesterenkonia stercoripullorum</name>
    <dbReference type="NCBI Taxonomy" id="2838701"/>
    <lineage>
        <taxon>Bacteria</taxon>
        <taxon>Bacillati</taxon>
        <taxon>Actinomycetota</taxon>
        <taxon>Actinomycetes</taxon>
        <taxon>Micrococcales</taxon>
        <taxon>Micrococcaceae</taxon>
        <taxon>Nesterenkonia</taxon>
    </lineage>
</organism>
<proteinExistence type="predicted"/>
<dbReference type="AlphaFoldDB" id="A0A9D1S2G5"/>
<reference evidence="2" key="1">
    <citation type="journal article" date="2021" name="PeerJ">
        <title>Extensive microbial diversity within the chicken gut microbiome revealed by metagenomics and culture.</title>
        <authorList>
            <person name="Gilroy R."/>
            <person name="Ravi A."/>
            <person name="Getino M."/>
            <person name="Pursley I."/>
            <person name="Horton D.L."/>
            <person name="Alikhan N.F."/>
            <person name="Baker D."/>
            <person name="Gharbi K."/>
            <person name="Hall N."/>
            <person name="Watson M."/>
            <person name="Adriaenssens E.M."/>
            <person name="Foster-Nyarko E."/>
            <person name="Jarju S."/>
            <person name="Secka A."/>
            <person name="Antonio M."/>
            <person name="Oren A."/>
            <person name="Chaudhuri R.R."/>
            <person name="La Ragione R."/>
            <person name="Hildebrand F."/>
            <person name="Pallen M.J."/>
        </authorList>
    </citation>
    <scope>NUCLEOTIDE SEQUENCE</scope>
    <source>
        <strain evidence="2">ChiHejej3B27-3195</strain>
    </source>
</reference>
<accession>A0A9D1S2G5</accession>
<comment type="caution">
    <text evidence="2">The sequence shown here is derived from an EMBL/GenBank/DDBJ whole genome shotgun (WGS) entry which is preliminary data.</text>
</comment>
<sequence length="327" mass="34957">MASHSMTERNPADSRAGRRRRKSLMRTAATGFVAQRAFSAVHRHAFDDGGELTGNAERWLTRAVTVQRPLVLAHLRRLRKAHPTLNNAQLVAELDKDFVRAMTGGGALIGMTAAVPGVGTVASLGFSAVATGGFLEISALYAQSVAELSGISTEDTEKAKVLVMGVMLGKEGRQLLGELSQQASGTGGGPFSTLVPMNVSAQSSGFAGIIIAQIRRRFVRRFFVRQGTSMMARAVPFGIGAVVGGLANRAVAKRIVTTARETFGEIPEETPAALVNDMKRALERERLRADRKDRRTRKKAAKIATGSSSAKKQLAQDSADSERKTNG</sequence>
<evidence type="ECO:0008006" key="4">
    <source>
        <dbReference type="Google" id="ProtNLM"/>
    </source>
</evidence>
<feature type="region of interest" description="Disordered" evidence="1">
    <location>
        <begin position="1"/>
        <end position="21"/>
    </location>
</feature>
<feature type="compositionally biased region" description="Polar residues" evidence="1">
    <location>
        <begin position="306"/>
        <end position="318"/>
    </location>
</feature>
<reference evidence="2" key="2">
    <citation type="submission" date="2021-04" db="EMBL/GenBank/DDBJ databases">
        <authorList>
            <person name="Gilroy R."/>
        </authorList>
    </citation>
    <scope>NUCLEOTIDE SEQUENCE</scope>
    <source>
        <strain evidence="2">ChiHejej3B27-3195</strain>
    </source>
</reference>
<evidence type="ECO:0000313" key="3">
    <source>
        <dbReference type="Proteomes" id="UP000824151"/>
    </source>
</evidence>
<feature type="region of interest" description="Disordered" evidence="1">
    <location>
        <begin position="285"/>
        <end position="327"/>
    </location>
</feature>
<dbReference type="EMBL" id="DXGD01000038">
    <property type="protein sequence ID" value="HIW98706.1"/>
    <property type="molecule type" value="Genomic_DNA"/>
</dbReference>
<evidence type="ECO:0000313" key="2">
    <source>
        <dbReference type="EMBL" id="HIW98706.1"/>
    </source>
</evidence>
<name>A0A9D1S2G5_9MICC</name>
<gene>
    <name evidence="2" type="ORF">H9871_01035</name>
</gene>